<dbReference type="Proteomes" id="UP001595833">
    <property type="component" value="Unassembled WGS sequence"/>
</dbReference>
<evidence type="ECO:0000313" key="2">
    <source>
        <dbReference type="EMBL" id="MFC5055752.1"/>
    </source>
</evidence>
<organism evidence="2 3">
    <name type="scientific">Saccharothrix xinjiangensis</name>
    <dbReference type="NCBI Taxonomy" id="204798"/>
    <lineage>
        <taxon>Bacteria</taxon>
        <taxon>Bacillati</taxon>
        <taxon>Actinomycetota</taxon>
        <taxon>Actinomycetes</taxon>
        <taxon>Pseudonocardiales</taxon>
        <taxon>Pseudonocardiaceae</taxon>
        <taxon>Saccharothrix</taxon>
    </lineage>
</organism>
<gene>
    <name evidence="2" type="ORF">ACFPFM_18565</name>
</gene>
<name>A0ABV9Y276_9PSEU</name>
<dbReference type="InterPro" id="IPR038638">
    <property type="entry name" value="RbpA_sf"/>
</dbReference>
<proteinExistence type="predicted"/>
<evidence type="ECO:0000256" key="1">
    <source>
        <dbReference type="SAM" id="MobiDB-lite"/>
    </source>
</evidence>
<sequence length="148" mass="16620">MHERGILKGVVPWPVNGTVESDAGVRKAGWLATYRCSGGHSFVRRLADTVAAPDTWRCRRHGAFVGTLYGREHGPEWVPGAGPAGESLAGNNRSSGSGRSPWHMLRERRSIPELERLLEERLELLRGSRLREQGRIRRYDTTLPPRSR</sequence>
<evidence type="ECO:0000313" key="3">
    <source>
        <dbReference type="Proteomes" id="UP001595833"/>
    </source>
</evidence>
<feature type="region of interest" description="Disordered" evidence="1">
    <location>
        <begin position="76"/>
        <end position="105"/>
    </location>
</feature>
<comment type="caution">
    <text evidence="2">The sequence shown here is derived from an EMBL/GenBank/DDBJ whole genome shotgun (WGS) entry which is preliminary data.</text>
</comment>
<feature type="compositionally biased region" description="Low complexity" evidence="1">
    <location>
        <begin position="90"/>
        <end position="100"/>
    </location>
</feature>
<keyword evidence="3" id="KW-1185">Reference proteome</keyword>
<protein>
    <submittedName>
        <fullName evidence="2">RNA polymerase-binding protein RbpA</fullName>
    </submittedName>
</protein>
<dbReference type="Gene3D" id="2.20.28.270">
    <property type="entry name" value="RNA polymerase-binding protein A"/>
    <property type="match status" value="1"/>
</dbReference>
<accession>A0ABV9Y276</accession>
<reference evidence="3" key="1">
    <citation type="journal article" date="2019" name="Int. J. Syst. Evol. Microbiol.">
        <title>The Global Catalogue of Microorganisms (GCM) 10K type strain sequencing project: providing services to taxonomists for standard genome sequencing and annotation.</title>
        <authorList>
            <consortium name="The Broad Institute Genomics Platform"/>
            <consortium name="The Broad Institute Genome Sequencing Center for Infectious Disease"/>
            <person name="Wu L."/>
            <person name="Ma J."/>
        </authorList>
    </citation>
    <scope>NUCLEOTIDE SEQUENCE [LARGE SCALE GENOMIC DNA]</scope>
    <source>
        <strain evidence="3">KCTC 12848</strain>
    </source>
</reference>
<dbReference type="RefSeq" id="WP_344041866.1">
    <property type="nucleotide sequence ID" value="NZ_BAAAKE010000030.1"/>
</dbReference>
<dbReference type="InterPro" id="IPR025182">
    <property type="entry name" value="RNApol-bd_RbpA"/>
</dbReference>
<dbReference type="Pfam" id="PF13397">
    <property type="entry name" value="RbpA"/>
    <property type="match status" value="1"/>
</dbReference>
<dbReference type="EMBL" id="JBHSJB010000017">
    <property type="protein sequence ID" value="MFC5055752.1"/>
    <property type="molecule type" value="Genomic_DNA"/>
</dbReference>